<comment type="caution">
    <text evidence="1">The sequence shown here is derived from an EMBL/GenBank/DDBJ whole genome shotgun (WGS) entry which is preliminary data.</text>
</comment>
<gene>
    <name evidence="1" type="ORF">D9757_002748</name>
</gene>
<dbReference type="Proteomes" id="UP000518752">
    <property type="component" value="Unassembled WGS sequence"/>
</dbReference>
<evidence type="ECO:0000313" key="1">
    <source>
        <dbReference type="EMBL" id="KAF5390665.1"/>
    </source>
</evidence>
<name>A0A8H5MDQ4_9AGAR</name>
<reference evidence="1 2" key="1">
    <citation type="journal article" date="2020" name="ISME J.">
        <title>Uncovering the hidden diversity of litter-decomposition mechanisms in mushroom-forming fungi.</title>
        <authorList>
            <person name="Floudas D."/>
            <person name="Bentzer J."/>
            <person name="Ahren D."/>
            <person name="Johansson T."/>
            <person name="Persson P."/>
            <person name="Tunlid A."/>
        </authorList>
    </citation>
    <scope>NUCLEOTIDE SEQUENCE [LARGE SCALE GENOMIC DNA]</scope>
    <source>
        <strain evidence="1 2">CBS 406.79</strain>
    </source>
</reference>
<organism evidence="1 2">
    <name type="scientific">Collybiopsis confluens</name>
    <dbReference type="NCBI Taxonomy" id="2823264"/>
    <lineage>
        <taxon>Eukaryota</taxon>
        <taxon>Fungi</taxon>
        <taxon>Dikarya</taxon>
        <taxon>Basidiomycota</taxon>
        <taxon>Agaricomycotina</taxon>
        <taxon>Agaricomycetes</taxon>
        <taxon>Agaricomycetidae</taxon>
        <taxon>Agaricales</taxon>
        <taxon>Marasmiineae</taxon>
        <taxon>Omphalotaceae</taxon>
        <taxon>Collybiopsis</taxon>
    </lineage>
</organism>
<accession>A0A8H5MDQ4</accession>
<sequence length="225" mass="25308">MFIVSDILSLLPASNAGVRPQLEIGRTIPPEVQEYLQENTQISGPTMIYIPRHCGCPFPERDLHHLYAILSHNLSAFESSRAQIFVLPHARTSKACQDWFDLVFAAAAAKNDSELDSSRQQRVKDFFHVVPDPAPRRTLAKALSFGTLDFSGLFSRKPLSDAWNLRKTGIKNRDTAAGSNRWLEHGAIWISSEDEGSVVKWVEKPAYANTECDWMKGWKQVGLQI</sequence>
<proteinExistence type="predicted"/>
<evidence type="ECO:0000313" key="2">
    <source>
        <dbReference type="Proteomes" id="UP000518752"/>
    </source>
</evidence>
<protein>
    <submittedName>
        <fullName evidence="1">Uncharacterized protein</fullName>
    </submittedName>
</protein>
<keyword evidence="2" id="KW-1185">Reference proteome</keyword>
<dbReference type="AlphaFoldDB" id="A0A8H5MDQ4"/>
<dbReference type="OrthoDB" id="40334at2759"/>
<dbReference type="EMBL" id="JAACJN010000014">
    <property type="protein sequence ID" value="KAF5390665.1"/>
    <property type="molecule type" value="Genomic_DNA"/>
</dbReference>